<organism evidence="2 3">
    <name type="scientific">Cytospora paraplurivora</name>
    <dbReference type="NCBI Taxonomy" id="2898453"/>
    <lineage>
        <taxon>Eukaryota</taxon>
        <taxon>Fungi</taxon>
        <taxon>Dikarya</taxon>
        <taxon>Ascomycota</taxon>
        <taxon>Pezizomycotina</taxon>
        <taxon>Sordariomycetes</taxon>
        <taxon>Sordariomycetidae</taxon>
        <taxon>Diaporthales</taxon>
        <taxon>Cytosporaceae</taxon>
        <taxon>Cytospora</taxon>
    </lineage>
</organism>
<accession>A0AAN9UEP1</accession>
<comment type="caution">
    <text evidence="2">The sequence shown here is derived from an EMBL/GenBank/DDBJ whole genome shotgun (WGS) entry which is preliminary data.</text>
</comment>
<feature type="chain" id="PRO_5043044153" evidence="1">
    <location>
        <begin position="19"/>
        <end position="147"/>
    </location>
</feature>
<dbReference type="Proteomes" id="UP001320245">
    <property type="component" value="Unassembled WGS sequence"/>
</dbReference>
<reference evidence="2 3" key="1">
    <citation type="journal article" date="2023" name="PLoS ONE">
        <title>Cytospora paraplurivora sp. nov. isolated from orchards with fruit tree decline syndrome in Ontario, Canada.</title>
        <authorList>
            <person name="Ilyukhin E."/>
            <person name="Nguyen H.D.T."/>
            <person name="Castle A.J."/>
            <person name="Ellouze W."/>
        </authorList>
    </citation>
    <scope>NUCLEOTIDE SEQUENCE [LARGE SCALE GENOMIC DNA]</scope>
    <source>
        <strain evidence="2 3">FDS-564</strain>
    </source>
</reference>
<evidence type="ECO:0000256" key="1">
    <source>
        <dbReference type="SAM" id="SignalP"/>
    </source>
</evidence>
<sequence>MRFTHFLVAGALAVLASAQSTDVASSTATSVASATTSDAAVSSEVACLNACGTGDVNCQAKCIAVPSPDAAQANATTECVAACDQGNGTASENQAYADCVQGCINTNYYTSTGTPAQSTGASGASASDSVAMTGVTLLGVIAAAFAL</sequence>
<protein>
    <submittedName>
        <fullName evidence="2">Uncharacterized protein</fullName>
    </submittedName>
</protein>
<feature type="signal peptide" evidence="1">
    <location>
        <begin position="1"/>
        <end position="18"/>
    </location>
</feature>
<evidence type="ECO:0000313" key="2">
    <source>
        <dbReference type="EMBL" id="KAK7744970.1"/>
    </source>
</evidence>
<keyword evidence="3" id="KW-1185">Reference proteome</keyword>
<dbReference type="AlphaFoldDB" id="A0AAN9UEP1"/>
<evidence type="ECO:0000313" key="3">
    <source>
        <dbReference type="Proteomes" id="UP001320245"/>
    </source>
</evidence>
<dbReference type="EMBL" id="JAJSPL020000009">
    <property type="protein sequence ID" value="KAK7744970.1"/>
    <property type="molecule type" value="Genomic_DNA"/>
</dbReference>
<keyword evidence="1" id="KW-0732">Signal</keyword>
<gene>
    <name evidence="2" type="ORF">SLS53_003203</name>
</gene>
<proteinExistence type="predicted"/>
<name>A0AAN9UEP1_9PEZI</name>